<reference evidence="3" key="1">
    <citation type="journal article" date="2023" name="Int. J. Mol. Sci.">
        <title>Metagenomics Revealed a New Genus 'Candidatus Thiocaldithrix dubininis' gen. nov., sp. nov. and a New Species 'Candidatus Thiothrix putei' sp. nov. in the Family Thiotrichaceae, Some Members of Which Have Traits of Both Na+- and H+-Motive Energetics.</title>
        <authorList>
            <person name="Ravin N.V."/>
            <person name="Muntyan M.S."/>
            <person name="Smolyakov D.D."/>
            <person name="Rudenko T.S."/>
            <person name="Beletsky A.V."/>
            <person name="Mardanov A.V."/>
            <person name="Grabovich M.Y."/>
        </authorList>
    </citation>
    <scope>NUCLEOTIDE SEQUENCE</scope>
    <source>
        <strain evidence="3">GKL-01</strain>
    </source>
</reference>
<dbReference type="KEGG" id="tdu:QJT80_14855"/>
<dbReference type="AlphaFoldDB" id="A0AA95KJX0"/>
<evidence type="ECO:0000256" key="1">
    <source>
        <dbReference type="ARBA" id="ARBA00006738"/>
    </source>
</evidence>
<dbReference type="PANTHER" id="PTHR34039:SF1">
    <property type="entry name" value="UPF0102 PROTEIN YRAN"/>
    <property type="match status" value="1"/>
</dbReference>
<dbReference type="Proteomes" id="UP001300672">
    <property type="component" value="Chromosome"/>
</dbReference>
<reference evidence="3" key="2">
    <citation type="submission" date="2023-04" db="EMBL/GenBank/DDBJ databases">
        <authorList>
            <person name="Beletskiy A.V."/>
            <person name="Mardanov A.V."/>
            <person name="Ravin N.V."/>
        </authorList>
    </citation>
    <scope>NUCLEOTIDE SEQUENCE</scope>
    <source>
        <strain evidence="3">GKL-01</strain>
    </source>
</reference>
<dbReference type="Pfam" id="PF02021">
    <property type="entry name" value="UPF0102"/>
    <property type="match status" value="1"/>
</dbReference>
<name>A0AA95KJX0_9GAMM</name>
<dbReference type="InterPro" id="IPR011856">
    <property type="entry name" value="tRNA_endonuc-like_dom_sf"/>
</dbReference>
<dbReference type="EMBL" id="CP124755">
    <property type="protein sequence ID" value="WGZ90752.1"/>
    <property type="molecule type" value="Genomic_DNA"/>
</dbReference>
<dbReference type="InterPro" id="IPR003509">
    <property type="entry name" value="UPF0102_YraN-like"/>
</dbReference>
<comment type="similarity">
    <text evidence="1 2">Belongs to the UPF0102 family.</text>
</comment>
<organism evidence="3">
    <name type="scientific">Candidatus Thiocaldithrix dubininis</name>
    <dbReference type="NCBI Taxonomy" id="3080823"/>
    <lineage>
        <taxon>Bacteria</taxon>
        <taxon>Pseudomonadati</taxon>
        <taxon>Pseudomonadota</taxon>
        <taxon>Gammaproteobacteria</taxon>
        <taxon>Thiotrichales</taxon>
        <taxon>Thiotrichaceae</taxon>
        <taxon>Candidatus Thiocaldithrix</taxon>
    </lineage>
</organism>
<accession>A0AA95KJX0</accession>
<dbReference type="GO" id="GO:0003676">
    <property type="term" value="F:nucleic acid binding"/>
    <property type="evidence" value="ECO:0007669"/>
    <property type="project" value="InterPro"/>
</dbReference>
<protein>
    <recommendedName>
        <fullName evidence="2">UPF0102 protein QJT80_14855</fullName>
    </recommendedName>
</protein>
<evidence type="ECO:0000313" key="3">
    <source>
        <dbReference type="EMBL" id="WGZ90752.1"/>
    </source>
</evidence>
<dbReference type="NCBIfam" id="TIGR00252">
    <property type="entry name" value="YraN family protein"/>
    <property type="match status" value="1"/>
</dbReference>
<dbReference type="HAMAP" id="MF_00048">
    <property type="entry name" value="UPF0102"/>
    <property type="match status" value="1"/>
</dbReference>
<proteinExistence type="inferred from homology"/>
<gene>
    <name evidence="3" type="ORF">QJT80_14855</name>
</gene>
<dbReference type="PANTHER" id="PTHR34039">
    <property type="entry name" value="UPF0102 PROTEIN YRAN"/>
    <property type="match status" value="1"/>
</dbReference>
<dbReference type="NCBIfam" id="NF009150">
    <property type="entry name" value="PRK12497.1-3"/>
    <property type="match status" value="1"/>
</dbReference>
<evidence type="ECO:0000256" key="2">
    <source>
        <dbReference type="HAMAP-Rule" id="MF_00048"/>
    </source>
</evidence>
<dbReference type="SUPFAM" id="SSF52980">
    <property type="entry name" value="Restriction endonuclease-like"/>
    <property type="match status" value="1"/>
</dbReference>
<dbReference type="Gene3D" id="3.40.1350.10">
    <property type="match status" value="1"/>
</dbReference>
<dbReference type="InterPro" id="IPR011335">
    <property type="entry name" value="Restrct_endonuc-II-like"/>
</dbReference>
<sequence length="122" mass="13885">MDAKSVKPAHLVQGAQAETLACEYLQANGLCLLAKNYRLLTGEIDLIMQDGAVIVFVEVRYRKTTRYGGALASINYQKQKRIIQTASHYLQYHAPQAQARFDVIAIHHAYELQWLRNAFEAY</sequence>
<dbReference type="CDD" id="cd20736">
    <property type="entry name" value="PoNe_Nuclease"/>
    <property type="match status" value="1"/>
</dbReference>